<evidence type="ECO:0000313" key="2">
    <source>
        <dbReference type="Proteomes" id="UP001589836"/>
    </source>
</evidence>
<name>A0ABV6LN90_9BACI</name>
<gene>
    <name evidence="1" type="ORF">ACFFGV_09990</name>
</gene>
<dbReference type="RefSeq" id="WP_377347270.1">
    <property type="nucleotide sequence ID" value="NZ_JBHLTP010000008.1"/>
</dbReference>
<reference evidence="1 2" key="1">
    <citation type="submission" date="2024-09" db="EMBL/GenBank/DDBJ databases">
        <authorList>
            <person name="Sun Q."/>
            <person name="Mori K."/>
        </authorList>
    </citation>
    <scope>NUCLEOTIDE SEQUENCE [LARGE SCALE GENOMIC DNA]</scope>
    <source>
        <strain evidence="1 2">NCAIM B.02529</strain>
    </source>
</reference>
<comment type="caution">
    <text evidence="1">The sequence shown here is derived from an EMBL/GenBank/DDBJ whole genome shotgun (WGS) entry which is preliminary data.</text>
</comment>
<sequence length="96" mass="11075">MSFNALVLNVMIASPSDVNNEREEVENTINKWNSKFAEDLGVILLPSRWENDVVPTYNGNEAQEVINHQLVQKCDILIGVFWTNRYSYFLALLRNT</sequence>
<accession>A0ABV6LN90</accession>
<keyword evidence="2" id="KW-1185">Reference proteome</keyword>
<protein>
    <recommendedName>
        <fullName evidence="3">DUF4062 domain-containing protein</fullName>
    </recommendedName>
</protein>
<dbReference type="Proteomes" id="UP001589836">
    <property type="component" value="Unassembled WGS sequence"/>
</dbReference>
<proteinExistence type="predicted"/>
<dbReference type="EMBL" id="JBHLTP010000008">
    <property type="protein sequence ID" value="MFC0523887.1"/>
    <property type="molecule type" value="Genomic_DNA"/>
</dbReference>
<evidence type="ECO:0008006" key="3">
    <source>
        <dbReference type="Google" id="ProtNLM"/>
    </source>
</evidence>
<organism evidence="1 2">
    <name type="scientific">Pontibacillus salicampi</name>
    <dbReference type="NCBI Taxonomy" id="1449801"/>
    <lineage>
        <taxon>Bacteria</taxon>
        <taxon>Bacillati</taxon>
        <taxon>Bacillota</taxon>
        <taxon>Bacilli</taxon>
        <taxon>Bacillales</taxon>
        <taxon>Bacillaceae</taxon>
        <taxon>Pontibacillus</taxon>
    </lineage>
</organism>
<evidence type="ECO:0000313" key="1">
    <source>
        <dbReference type="EMBL" id="MFC0523887.1"/>
    </source>
</evidence>